<comment type="caution">
    <text evidence="3">The sequence shown here is derived from an EMBL/GenBank/DDBJ whole genome shotgun (WGS) entry which is preliminary data.</text>
</comment>
<sequence>MKNIKLFSVVALSLALLAGCSNDKPANQGANKQNAGAATENKVAYTEMAGEELDKIEEDNKAKEKYLVIDVRPTEQYNEGHVKHAINIPVDELKDRLSEIESYKDKDVVTVCNTGKKSSEAAQILVDNGFTKVANAQGVKDFSYTTMTKAATVLGPQFNEMAKSGNYTIIDVRDEKDYNEGHIEGAIHTTVDTYMDDIKSFPTDKPFLTYCYSGNRSWQVADELAKEGHEVYNAYDGTKEYDGYELVK</sequence>
<proteinExistence type="predicted"/>
<evidence type="ECO:0000256" key="1">
    <source>
        <dbReference type="SAM" id="SignalP"/>
    </source>
</evidence>
<dbReference type="Gene3D" id="3.40.250.10">
    <property type="entry name" value="Rhodanese-like domain"/>
    <property type="match status" value="2"/>
</dbReference>
<dbReference type="InterPro" id="IPR036873">
    <property type="entry name" value="Rhodanese-like_dom_sf"/>
</dbReference>
<dbReference type="STRING" id="862517.HMPREF9225_1011"/>
<dbReference type="PANTHER" id="PTHR43031">
    <property type="entry name" value="FAD-DEPENDENT OXIDOREDUCTASE"/>
    <property type="match status" value="1"/>
</dbReference>
<dbReference type="PROSITE" id="PS51257">
    <property type="entry name" value="PROKAR_LIPOPROTEIN"/>
    <property type="match status" value="1"/>
</dbReference>
<feature type="signal peptide" evidence="1">
    <location>
        <begin position="1"/>
        <end position="18"/>
    </location>
</feature>
<evidence type="ECO:0000259" key="2">
    <source>
        <dbReference type="PROSITE" id="PS50206"/>
    </source>
</evidence>
<name>E0NLH2_9FIRM</name>
<dbReference type="SMART" id="SM00450">
    <property type="entry name" value="RHOD"/>
    <property type="match status" value="2"/>
</dbReference>
<organism evidence="3 4">
    <name type="scientific">Peptoniphilus duerdenii ATCC BAA-1640</name>
    <dbReference type="NCBI Taxonomy" id="862517"/>
    <lineage>
        <taxon>Bacteria</taxon>
        <taxon>Bacillati</taxon>
        <taxon>Bacillota</taxon>
        <taxon>Tissierellia</taxon>
        <taxon>Tissierellales</taxon>
        <taxon>Peptoniphilaceae</taxon>
        <taxon>Peptoniphilus</taxon>
    </lineage>
</organism>
<protein>
    <submittedName>
        <fullName evidence="3">Rhodanese-like protein</fullName>
    </submittedName>
</protein>
<accession>E0NLH2</accession>
<dbReference type="PROSITE" id="PS50206">
    <property type="entry name" value="RHODANESE_3"/>
    <property type="match status" value="2"/>
</dbReference>
<dbReference type="CDD" id="cd00158">
    <property type="entry name" value="RHOD"/>
    <property type="match status" value="2"/>
</dbReference>
<keyword evidence="1" id="KW-0732">Signal</keyword>
<dbReference type="Proteomes" id="UP000003280">
    <property type="component" value="Unassembled WGS sequence"/>
</dbReference>
<dbReference type="PANTHER" id="PTHR43031:SF1">
    <property type="entry name" value="PYRIDINE NUCLEOTIDE-DISULPHIDE OXIDOREDUCTASE"/>
    <property type="match status" value="1"/>
</dbReference>
<feature type="domain" description="Rhodanese" evidence="2">
    <location>
        <begin position="62"/>
        <end position="140"/>
    </location>
</feature>
<dbReference type="EMBL" id="AEEH01000039">
    <property type="protein sequence ID" value="EFM25362.1"/>
    <property type="molecule type" value="Genomic_DNA"/>
</dbReference>
<evidence type="ECO:0000313" key="3">
    <source>
        <dbReference type="EMBL" id="EFM25362.1"/>
    </source>
</evidence>
<reference evidence="3 4" key="1">
    <citation type="submission" date="2010-07" db="EMBL/GenBank/DDBJ databases">
        <authorList>
            <person name="Muzny D."/>
            <person name="Qin X."/>
            <person name="Deng J."/>
            <person name="Jiang H."/>
            <person name="Liu Y."/>
            <person name="Qu J."/>
            <person name="Song X.-Z."/>
            <person name="Zhang L."/>
            <person name="Thornton R."/>
            <person name="Coyle M."/>
            <person name="Francisco L."/>
            <person name="Jackson L."/>
            <person name="Javaid M."/>
            <person name="Korchina V."/>
            <person name="Kovar C."/>
            <person name="Mata R."/>
            <person name="Mathew T."/>
            <person name="Ngo R."/>
            <person name="Nguyen L."/>
            <person name="Nguyen N."/>
            <person name="Okwuonu G."/>
            <person name="Ongeri F."/>
            <person name="Pham C."/>
            <person name="Simmons D."/>
            <person name="Wilczek-Boney K."/>
            <person name="Hale W."/>
            <person name="Jakkamsetti A."/>
            <person name="Pham P."/>
            <person name="Ruth R."/>
            <person name="San Lucas F."/>
            <person name="Warren J."/>
            <person name="Zhang J."/>
            <person name="Zhao Z."/>
            <person name="Zhou C."/>
            <person name="Zhu D."/>
            <person name="Lee S."/>
            <person name="Bess C."/>
            <person name="Blankenburg K."/>
            <person name="Forbes L."/>
            <person name="Fu Q."/>
            <person name="Gubbala S."/>
            <person name="Hirani K."/>
            <person name="Jayaseelan J.C."/>
            <person name="Lara F."/>
            <person name="Munidasa M."/>
            <person name="Palculict T."/>
            <person name="Patil S."/>
            <person name="Pu L.-L."/>
            <person name="Saada N."/>
            <person name="Tang L."/>
            <person name="Weissenberger G."/>
            <person name="Zhu Y."/>
            <person name="Hemphill L."/>
            <person name="Shang Y."/>
            <person name="Youmans B."/>
            <person name="Ayvaz T."/>
            <person name="Ross M."/>
            <person name="Santibanez J."/>
            <person name="Aqrawi P."/>
            <person name="Gross S."/>
            <person name="Joshi V."/>
            <person name="Fowler G."/>
            <person name="Nazareth L."/>
            <person name="Reid J."/>
            <person name="Worley K."/>
            <person name="Petrosino J."/>
            <person name="Highlander S."/>
            <person name="Gibbs R."/>
        </authorList>
    </citation>
    <scope>NUCLEOTIDE SEQUENCE [LARGE SCALE GENOMIC DNA]</scope>
    <source>
        <strain evidence="3 4">ATCC BAA-1640</strain>
    </source>
</reference>
<gene>
    <name evidence="3" type="ORF">HMPREF9225_1011</name>
</gene>
<evidence type="ECO:0000313" key="4">
    <source>
        <dbReference type="Proteomes" id="UP000003280"/>
    </source>
</evidence>
<dbReference type="AlphaFoldDB" id="E0NLH2"/>
<feature type="domain" description="Rhodanese" evidence="2">
    <location>
        <begin position="163"/>
        <end position="248"/>
    </location>
</feature>
<feature type="chain" id="PRO_5038606752" evidence="1">
    <location>
        <begin position="19"/>
        <end position="248"/>
    </location>
</feature>
<dbReference type="InterPro" id="IPR001763">
    <property type="entry name" value="Rhodanese-like_dom"/>
</dbReference>
<dbReference type="eggNOG" id="COG0607">
    <property type="taxonomic scope" value="Bacteria"/>
</dbReference>
<dbReference type="InterPro" id="IPR050229">
    <property type="entry name" value="GlpE_sulfurtransferase"/>
</dbReference>
<keyword evidence="4" id="KW-1185">Reference proteome</keyword>
<dbReference type="RefSeq" id="WP_008901825.1">
    <property type="nucleotide sequence ID" value="NZ_GL397071.1"/>
</dbReference>
<dbReference type="Pfam" id="PF00581">
    <property type="entry name" value="Rhodanese"/>
    <property type="match status" value="2"/>
</dbReference>
<dbReference type="SUPFAM" id="SSF52821">
    <property type="entry name" value="Rhodanese/Cell cycle control phosphatase"/>
    <property type="match status" value="2"/>
</dbReference>
<dbReference type="HOGENOM" id="CLU_097478_0_0_9"/>